<proteinExistence type="inferred from homology"/>
<dbReference type="CDD" id="cd06558">
    <property type="entry name" value="crotonase-like"/>
    <property type="match status" value="1"/>
</dbReference>
<dbReference type="InterPro" id="IPR006176">
    <property type="entry name" value="3-OHacyl-CoA_DH_NAD-bd"/>
</dbReference>
<feature type="region of interest" description="Disordered" evidence="9">
    <location>
        <begin position="714"/>
        <end position="765"/>
    </location>
</feature>
<dbReference type="EMBL" id="MYFO01000001">
    <property type="protein sequence ID" value="TFE91965.1"/>
    <property type="molecule type" value="Genomic_DNA"/>
</dbReference>
<dbReference type="GO" id="GO:0006635">
    <property type="term" value="P:fatty acid beta-oxidation"/>
    <property type="evidence" value="ECO:0007669"/>
    <property type="project" value="UniProtKB-UniPathway"/>
</dbReference>
<dbReference type="Gene3D" id="3.40.50.720">
    <property type="entry name" value="NAD(P)-binding Rossmann-like Domain"/>
    <property type="match status" value="1"/>
</dbReference>
<dbReference type="InterPro" id="IPR006108">
    <property type="entry name" value="3HC_DH_C"/>
</dbReference>
<dbReference type="InterPro" id="IPR001753">
    <property type="entry name" value="Enoyl-CoA_hydra/iso"/>
</dbReference>
<feature type="domain" description="3-hydroxyacyl-CoA dehydrogenase C-terminal" evidence="10">
    <location>
        <begin position="366"/>
        <end position="420"/>
    </location>
</feature>
<keyword evidence="7" id="KW-0443">Lipid metabolism</keyword>
<keyword evidence="3" id="KW-0276">Fatty acid metabolism</keyword>
<keyword evidence="4" id="KW-0442">Lipid degradation</keyword>
<comment type="caution">
    <text evidence="12">The sequence shown here is derived from an EMBL/GenBank/DDBJ whole genome shotgun (WGS) entry which is preliminary data.</text>
</comment>
<dbReference type="InterPro" id="IPR029045">
    <property type="entry name" value="ClpP/crotonase-like_dom_sf"/>
</dbReference>
<evidence type="ECO:0000256" key="7">
    <source>
        <dbReference type="ARBA" id="ARBA00023098"/>
    </source>
</evidence>
<evidence type="ECO:0000259" key="11">
    <source>
        <dbReference type="Pfam" id="PF02737"/>
    </source>
</evidence>
<dbReference type="SUPFAM" id="SSF51735">
    <property type="entry name" value="NAD(P)-binding Rossmann-fold domains"/>
    <property type="match status" value="1"/>
</dbReference>
<accession>A0A4Y8QAW2</accession>
<evidence type="ECO:0000256" key="8">
    <source>
        <dbReference type="ARBA" id="ARBA00049556"/>
    </source>
</evidence>
<dbReference type="Proteomes" id="UP000298246">
    <property type="component" value="Unassembled WGS sequence"/>
</dbReference>
<feature type="compositionally biased region" description="Gly residues" evidence="9">
    <location>
        <begin position="741"/>
        <end position="756"/>
    </location>
</feature>
<dbReference type="RefSeq" id="WP_230632563.1">
    <property type="nucleotide sequence ID" value="NZ_MYFO02000001.1"/>
</dbReference>
<comment type="catalytic activity">
    <reaction evidence="8">
        <text>a (3S)-3-hydroxyacyl-CoA + NAD(+) = a 3-oxoacyl-CoA + NADH + H(+)</text>
        <dbReference type="Rhea" id="RHEA:22432"/>
        <dbReference type="ChEBI" id="CHEBI:15378"/>
        <dbReference type="ChEBI" id="CHEBI:57318"/>
        <dbReference type="ChEBI" id="CHEBI:57540"/>
        <dbReference type="ChEBI" id="CHEBI:57945"/>
        <dbReference type="ChEBI" id="CHEBI:90726"/>
        <dbReference type="EC" id="1.1.1.35"/>
    </reaction>
</comment>
<dbReference type="Pfam" id="PF00378">
    <property type="entry name" value="ECH_1"/>
    <property type="match status" value="1"/>
</dbReference>
<dbReference type="AlphaFoldDB" id="A0A4Y8QAW2"/>
<evidence type="ECO:0000313" key="13">
    <source>
        <dbReference type="Proteomes" id="UP000298246"/>
    </source>
</evidence>
<evidence type="ECO:0000256" key="2">
    <source>
        <dbReference type="ARBA" id="ARBA00009463"/>
    </source>
</evidence>
<dbReference type="PANTHER" id="PTHR48075:SF7">
    <property type="entry name" value="3-HYDROXYACYL-COA DEHYDROGENASE-RELATED"/>
    <property type="match status" value="1"/>
</dbReference>
<sequence length="862" mass="91197">MKNIRTAAVIGSGVMGSGIAAHLANAGVTCLLLDLVPAALTSAEEAAGLTLADPAVRSRLARQAIAGLAKAKPAPLYSDAFTERIVPGNVEDDWHKLSGADWIIEAIVESLPVKRELLARIEQVRAPDAVVSSNTSGVSITAMAEGRSAEFAAAFLGTHFFNPPRYMKLLEIIPGPQTSPELVRDMAAFAAERLGKGVVVARDTPNFIANRIGTFGLLATLREMEASGCSIEEIDAVTGPALGRPKSATFRTLDLVGLDTMVRVADNVYSQTKDPAERAVFAPSPLLARLVERGWLGEKSGQGFYRKTQTRDGTVIEALDSATLTYAPARKVTSPSLEAARQAKGAAARLRALLADRDRYAELAWRLLKPLLLYAAATLEEIADSIVEVDRAMRWGFNWELGPFELWDAIGLRRTVERMESEGDTVPQWVKSWLDGGRESLYERRDGALYAAVEGRQQRLEEDPELISLAALKEQGRVIRSNGGASLIDLGDDVACLEFHSPNNAIGADILAMVQASVDEVRRSYRGLVLANEGRHFCVGANLMLLLMEAQDGEWEEVDAIIRLFQTATTALKGLEKPVVAAPHGMTLGGGVEMCLPADQLVCSAETYLGLVEAGVGLIPAGGGCKELALRASLRLPEPDSDLQPLINAAFETIGMAKVSTSAFDAARLGLLQPHDAVVLRHERRFGAAKQAVLRLEQAAGLATVGAGLPAAAGRWPDAAQTGPRTRAAQPGDAADADSAGGTGGTPRGEATGAGSGTKAASASSTSLPQGALVRVVGAPGKAVLQLGANTLLHGGYISAHDHKIAGKLAHVLAGGDAPAGTLVSEQYLLDLEREAFLSLCGEPLTQQRMLHMLTKGKPLRN</sequence>
<evidence type="ECO:0000256" key="3">
    <source>
        <dbReference type="ARBA" id="ARBA00022832"/>
    </source>
</evidence>
<dbReference type="Gene3D" id="1.10.1040.50">
    <property type="match status" value="1"/>
</dbReference>
<organism evidence="12 13">
    <name type="scientific">Paenibacillus athensensis</name>
    <dbReference type="NCBI Taxonomy" id="1967502"/>
    <lineage>
        <taxon>Bacteria</taxon>
        <taxon>Bacillati</taxon>
        <taxon>Bacillota</taxon>
        <taxon>Bacilli</taxon>
        <taxon>Bacillales</taxon>
        <taxon>Paenibacillaceae</taxon>
        <taxon>Paenibacillus</taxon>
    </lineage>
</organism>
<dbReference type="UniPathway" id="UPA00659"/>
<feature type="compositionally biased region" description="Low complexity" evidence="9">
    <location>
        <begin position="728"/>
        <end position="740"/>
    </location>
</feature>
<comment type="pathway">
    <text evidence="1">Lipid metabolism; fatty acid beta-oxidation.</text>
</comment>
<dbReference type="InterPro" id="IPR008927">
    <property type="entry name" value="6-PGluconate_DH-like_C_sf"/>
</dbReference>
<evidence type="ECO:0000259" key="10">
    <source>
        <dbReference type="Pfam" id="PF00725"/>
    </source>
</evidence>
<dbReference type="SUPFAM" id="SSF52096">
    <property type="entry name" value="ClpP/crotonase"/>
    <property type="match status" value="1"/>
</dbReference>
<dbReference type="GO" id="GO:0003857">
    <property type="term" value="F:(3S)-3-hydroxyacyl-CoA dehydrogenase (NAD+) activity"/>
    <property type="evidence" value="ECO:0007669"/>
    <property type="project" value="UniProtKB-EC"/>
</dbReference>
<dbReference type="InterPro" id="IPR036291">
    <property type="entry name" value="NAD(P)-bd_dom_sf"/>
</dbReference>
<dbReference type="GO" id="GO:0070403">
    <property type="term" value="F:NAD+ binding"/>
    <property type="evidence" value="ECO:0007669"/>
    <property type="project" value="InterPro"/>
</dbReference>
<evidence type="ECO:0000256" key="6">
    <source>
        <dbReference type="ARBA" id="ARBA00023027"/>
    </source>
</evidence>
<dbReference type="SUPFAM" id="SSF48179">
    <property type="entry name" value="6-phosphogluconate dehydrogenase C-terminal domain-like"/>
    <property type="match status" value="2"/>
</dbReference>
<dbReference type="Gene3D" id="3.90.226.10">
    <property type="entry name" value="2-enoyl-CoA Hydratase, Chain A, domain 1"/>
    <property type="match status" value="1"/>
</dbReference>
<dbReference type="PANTHER" id="PTHR48075">
    <property type="entry name" value="3-HYDROXYACYL-COA DEHYDROGENASE FAMILY PROTEIN"/>
    <property type="match status" value="1"/>
</dbReference>
<evidence type="ECO:0000313" key="12">
    <source>
        <dbReference type="EMBL" id="TFE91965.1"/>
    </source>
</evidence>
<comment type="similarity">
    <text evidence="2">Belongs to the 3-hydroxyacyl-CoA dehydrogenase family.</text>
</comment>
<protein>
    <submittedName>
        <fullName evidence="12">3-hydroxyacyl-CoA dehydrogenase</fullName>
    </submittedName>
</protein>
<evidence type="ECO:0000256" key="9">
    <source>
        <dbReference type="SAM" id="MobiDB-lite"/>
    </source>
</evidence>
<name>A0A4Y8QAW2_9BACL</name>
<feature type="domain" description="3-hydroxyacyl-CoA dehydrogenase C-terminal" evidence="10">
    <location>
        <begin position="207"/>
        <end position="306"/>
    </location>
</feature>
<keyword evidence="6" id="KW-0520">NAD</keyword>
<gene>
    <name evidence="12" type="ORF">B5M42_01635</name>
</gene>
<reference evidence="12 13" key="1">
    <citation type="submission" date="2017-03" db="EMBL/GenBank/DDBJ databases">
        <title>Isolation of Levoglucosan Utilizing Bacteria.</title>
        <authorList>
            <person name="Arya A.S."/>
        </authorList>
    </citation>
    <scope>NUCLEOTIDE SEQUENCE [LARGE SCALE GENOMIC DNA]</scope>
    <source>
        <strain evidence="12 13">MEC069</strain>
    </source>
</reference>
<evidence type="ECO:0000256" key="1">
    <source>
        <dbReference type="ARBA" id="ARBA00005005"/>
    </source>
</evidence>
<dbReference type="Pfam" id="PF00725">
    <property type="entry name" value="3HCDH"/>
    <property type="match status" value="2"/>
</dbReference>
<feature type="domain" description="3-hydroxyacyl-CoA dehydrogenase NAD binding" evidence="11">
    <location>
        <begin position="7"/>
        <end position="203"/>
    </location>
</feature>
<evidence type="ECO:0000256" key="4">
    <source>
        <dbReference type="ARBA" id="ARBA00022963"/>
    </source>
</evidence>
<evidence type="ECO:0000256" key="5">
    <source>
        <dbReference type="ARBA" id="ARBA00023002"/>
    </source>
</evidence>
<keyword evidence="13" id="KW-1185">Reference proteome</keyword>
<keyword evidence="5" id="KW-0560">Oxidoreductase</keyword>
<dbReference type="Pfam" id="PF02737">
    <property type="entry name" value="3HCDH_N"/>
    <property type="match status" value="1"/>
</dbReference>